<sequence length="214" mass="24458">MEEDISQVNFVVQKVRTSRYVYEYKNVWDPVNKRSKPLYRIPVGKVIGDKIVLNDEYLQKRPNLKQGDIVLAGTKAVLASRLTQSIQDLFEFKEFLGNIVWVEDVDHFAMFYRKLGAEIKAAEDGLDIKLCGMRLRVMQRTSGPQPFEDSKPCSFYFDIATESNILALSCQLHAKGLHNELIEILIPGGEAVRAVLLKDPANNQIILKKQNYVR</sequence>
<evidence type="ECO:0000313" key="1">
    <source>
        <dbReference type="EMBL" id="OXE51227.1"/>
    </source>
</evidence>
<dbReference type="GeneID" id="78363431"/>
<gene>
    <name evidence="1" type="ORF">ADH67_02725</name>
</gene>
<proteinExistence type="predicted"/>
<protein>
    <submittedName>
        <fullName evidence="1">Uncharacterized protein</fullName>
    </submittedName>
</protein>
<dbReference type="RefSeq" id="WP_066591398.1">
    <property type="nucleotide sequence ID" value="NZ_CAJTBZ010000042.1"/>
</dbReference>
<accession>A0A227KTP0</accession>
<name>A0A227KTP0_9BURK</name>
<reference evidence="2" key="1">
    <citation type="submission" date="2017-05" db="EMBL/GenBank/DDBJ databases">
        <title>Improved OligoMM genomes.</title>
        <authorList>
            <person name="Garzetti D."/>
        </authorList>
    </citation>
    <scope>NUCLEOTIDE SEQUENCE [LARGE SCALE GENOMIC DNA]</scope>
    <source>
        <strain evidence="2">YL45</strain>
    </source>
</reference>
<comment type="caution">
    <text evidence="1">The sequence shown here is derived from an EMBL/GenBank/DDBJ whole genome shotgun (WGS) entry which is preliminary data.</text>
</comment>
<dbReference type="AlphaFoldDB" id="A0A227KTP0"/>
<dbReference type="EMBL" id="NHMP01000001">
    <property type="protein sequence ID" value="OXE51227.1"/>
    <property type="molecule type" value="Genomic_DNA"/>
</dbReference>
<organism evidence="1 2">
    <name type="scientific">Turicimonas muris</name>
    <dbReference type="NCBI Taxonomy" id="1796652"/>
    <lineage>
        <taxon>Bacteria</taxon>
        <taxon>Pseudomonadati</taxon>
        <taxon>Pseudomonadota</taxon>
        <taxon>Betaproteobacteria</taxon>
        <taxon>Burkholderiales</taxon>
        <taxon>Sutterellaceae</taxon>
        <taxon>Turicimonas</taxon>
    </lineage>
</organism>
<keyword evidence="2" id="KW-1185">Reference proteome</keyword>
<dbReference type="Proteomes" id="UP000214610">
    <property type="component" value="Unassembled WGS sequence"/>
</dbReference>
<evidence type="ECO:0000313" key="2">
    <source>
        <dbReference type="Proteomes" id="UP000214610"/>
    </source>
</evidence>